<dbReference type="Proteomes" id="UP001497472">
    <property type="component" value="Unassembled WGS sequence"/>
</dbReference>
<protein>
    <submittedName>
        <fullName evidence="2">Uncharacterized protein</fullName>
    </submittedName>
</protein>
<evidence type="ECO:0000313" key="2">
    <source>
        <dbReference type="EMBL" id="CAK1554124.1"/>
    </source>
</evidence>
<accession>A0AAV1JX77</accession>
<reference evidence="2 3" key="1">
    <citation type="submission" date="2023-11" db="EMBL/GenBank/DDBJ databases">
        <authorList>
            <person name="Okamura Y."/>
        </authorList>
    </citation>
    <scope>NUCLEOTIDE SEQUENCE [LARGE SCALE GENOMIC DNA]</scope>
</reference>
<feature type="compositionally biased region" description="Basic and acidic residues" evidence="1">
    <location>
        <begin position="27"/>
        <end position="49"/>
    </location>
</feature>
<sequence length="120" mass="14060">MEDFIQSIKQKFSMENIIETIRDELDDTKKPKIEETKVDDKQHSTKEPDALLNIKQSVENFMEKEPRIPVEPKSEELKKPSNIQKKQPSNVGMNILQKPNPPEEVNDPYRDNENLFSFCD</sequence>
<evidence type="ECO:0000313" key="3">
    <source>
        <dbReference type="Proteomes" id="UP001497472"/>
    </source>
</evidence>
<dbReference type="EMBL" id="CAVLEF010000265">
    <property type="protein sequence ID" value="CAK1554124.1"/>
    <property type="molecule type" value="Genomic_DNA"/>
</dbReference>
<comment type="caution">
    <text evidence="2">The sequence shown here is derived from an EMBL/GenBank/DDBJ whole genome shotgun (WGS) entry which is preliminary data.</text>
</comment>
<organism evidence="2 3">
    <name type="scientific">Leptosia nina</name>
    <dbReference type="NCBI Taxonomy" id="320188"/>
    <lineage>
        <taxon>Eukaryota</taxon>
        <taxon>Metazoa</taxon>
        <taxon>Ecdysozoa</taxon>
        <taxon>Arthropoda</taxon>
        <taxon>Hexapoda</taxon>
        <taxon>Insecta</taxon>
        <taxon>Pterygota</taxon>
        <taxon>Neoptera</taxon>
        <taxon>Endopterygota</taxon>
        <taxon>Lepidoptera</taxon>
        <taxon>Glossata</taxon>
        <taxon>Ditrysia</taxon>
        <taxon>Papilionoidea</taxon>
        <taxon>Pieridae</taxon>
        <taxon>Pierinae</taxon>
        <taxon>Leptosia</taxon>
    </lineage>
</organism>
<name>A0AAV1JX77_9NEOP</name>
<dbReference type="AlphaFoldDB" id="A0AAV1JX77"/>
<feature type="region of interest" description="Disordered" evidence="1">
    <location>
        <begin position="71"/>
        <end position="120"/>
    </location>
</feature>
<feature type="region of interest" description="Disordered" evidence="1">
    <location>
        <begin position="27"/>
        <end position="50"/>
    </location>
</feature>
<feature type="compositionally biased region" description="Polar residues" evidence="1">
    <location>
        <begin position="81"/>
        <end position="92"/>
    </location>
</feature>
<evidence type="ECO:0000256" key="1">
    <source>
        <dbReference type="SAM" id="MobiDB-lite"/>
    </source>
</evidence>
<gene>
    <name evidence="2" type="ORF">LNINA_LOCUS13060</name>
</gene>
<keyword evidence="3" id="KW-1185">Reference proteome</keyword>
<proteinExistence type="predicted"/>